<feature type="transmembrane region" description="Helical" evidence="1">
    <location>
        <begin position="226"/>
        <end position="247"/>
    </location>
</feature>
<keyword evidence="4" id="KW-1185">Reference proteome</keyword>
<keyword evidence="1" id="KW-0812">Transmembrane</keyword>
<gene>
    <name evidence="3" type="ORF">N4S67_24430</name>
</gene>
<proteinExistence type="predicted"/>
<organism evidence="3 4">
    <name type="scientific">Mycobacterium deserti</name>
    <dbReference type="NCBI Taxonomy" id="2978347"/>
    <lineage>
        <taxon>Bacteria</taxon>
        <taxon>Bacillati</taxon>
        <taxon>Actinomycetota</taxon>
        <taxon>Actinomycetes</taxon>
        <taxon>Mycobacteriales</taxon>
        <taxon>Mycobacteriaceae</taxon>
        <taxon>Mycobacterium</taxon>
    </lineage>
</organism>
<dbReference type="InterPro" id="IPR003675">
    <property type="entry name" value="Rce1/LyrA-like_dom"/>
</dbReference>
<feature type="transmembrane region" description="Helical" evidence="1">
    <location>
        <begin position="66"/>
        <end position="88"/>
    </location>
</feature>
<keyword evidence="3" id="KW-0645">Protease</keyword>
<dbReference type="Proteomes" id="UP001206639">
    <property type="component" value="Unassembled WGS sequence"/>
</dbReference>
<keyword evidence="1" id="KW-0472">Membrane</keyword>
<dbReference type="Pfam" id="PF02517">
    <property type="entry name" value="Rce1-like"/>
    <property type="match status" value="1"/>
</dbReference>
<dbReference type="EMBL" id="JAODWD010000006">
    <property type="protein sequence ID" value="MCT7661557.1"/>
    <property type="molecule type" value="Genomic_DNA"/>
</dbReference>
<feature type="transmembrane region" description="Helical" evidence="1">
    <location>
        <begin position="199"/>
        <end position="220"/>
    </location>
</feature>
<evidence type="ECO:0000256" key="1">
    <source>
        <dbReference type="SAM" id="Phobius"/>
    </source>
</evidence>
<keyword evidence="3" id="KW-0378">Hydrolase</keyword>
<evidence type="ECO:0000313" key="3">
    <source>
        <dbReference type="EMBL" id="MCT7661557.1"/>
    </source>
</evidence>
<feature type="domain" description="CAAX prenyl protease 2/Lysostaphin resistance protein A-like" evidence="2">
    <location>
        <begin position="147"/>
        <end position="239"/>
    </location>
</feature>
<protein>
    <submittedName>
        <fullName evidence="3">CPBP family intramembrane metalloprotease</fullName>
    </submittedName>
</protein>
<comment type="caution">
    <text evidence="3">The sequence shown here is derived from an EMBL/GenBank/DDBJ whole genome shotgun (WGS) entry which is preliminary data.</text>
</comment>
<evidence type="ECO:0000259" key="2">
    <source>
        <dbReference type="Pfam" id="PF02517"/>
    </source>
</evidence>
<accession>A0ABT2MH22</accession>
<feature type="transmembrane region" description="Helical" evidence="1">
    <location>
        <begin position="20"/>
        <end position="46"/>
    </location>
</feature>
<keyword evidence="3" id="KW-0482">Metalloprotease</keyword>
<feature type="transmembrane region" description="Helical" evidence="1">
    <location>
        <begin position="148"/>
        <end position="173"/>
    </location>
</feature>
<name>A0ABT2MH22_9MYCO</name>
<dbReference type="GO" id="GO:0008237">
    <property type="term" value="F:metallopeptidase activity"/>
    <property type="evidence" value="ECO:0007669"/>
    <property type="project" value="UniProtKB-KW"/>
</dbReference>
<reference evidence="4" key="1">
    <citation type="submission" date="2023-07" db="EMBL/GenBank/DDBJ databases">
        <authorList>
            <person name="Deng Y."/>
            <person name="Zhang Y.-Q."/>
        </authorList>
    </citation>
    <scope>NUCLEOTIDE SEQUENCE [LARGE SCALE GENOMIC DNA]</scope>
    <source>
        <strain evidence="4">CPCC 205710</strain>
    </source>
</reference>
<feature type="transmembrane region" description="Helical" evidence="1">
    <location>
        <begin position="108"/>
        <end position="128"/>
    </location>
</feature>
<keyword evidence="1" id="KW-1133">Transmembrane helix</keyword>
<dbReference type="RefSeq" id="WP_260995608.1">
    <property type="nucleotide sequence ID" value="NZ_JAODWD010000006.1"/>
</dbReference>
<sequence length="255" mass="27490">MTEGPDDLTDAQRRGLRLEIAVILAVTFGLSAYTALLNLIESVLLGLSGQVVALNPRRSPFDLIDLGLNLAGFFQLSAWGALGVYLLWRSGFGPARIGLGRLQWRADVLGGFGLAALIGLPGLALYQVARLLGINASVEPAELYDTWWRIPVLLLVSFGNGWAEEVIVVGFLLTRLRQLKVNPVAAVLLSSLLRGAYHLYQGFGAGLGNFAMGLVFGAVWMRTGRLWPLVIAHTLIDAVAFVGYALLAGHLGWLQ</sequence>
<evidence type="ECO:0000313" key="4">
    <source>
        <dbReference type="Proteomes" id="UP001206639"/>
    </source>
</evidence>